<keyword evidence="2" id="KW-1185">Reference proteome</keyword>
<gene>
    <name evidence="1" type="ORF">BN12_930019</name>
</gene>
<organism evidence="1 2">
    <name type="scientific">Nostocoides japonicum T1-X7</name>
    <dbReference type="NCBI Taxonomy" id="1194083"/>
    <lineage>
        <taxon>Bacteria</taxon>
        <taxon>Bacillati</taxon>
        <taxon>Actinomycetota</taxon>
        <taxon>Actinomycetes</taxon>
        <taxon>Micrococcales</taxon>
        <taxon>Intrasporangiaceae</taxon>
        <taxon>Nostocoides</taxon>
    </lineage>
</organism>
<evidence type="ECO:0000313" key="1">
    <source>
        <dbReference type="EMBL" id="CCH80446.1"/>
    </source>
</evidence>
<dbReference type="AlphaFoldDB" id="A0A077M3P2"/>
<dbReference type="EMBL" id="CAJB01000429">
    <property type="protein sequence ID" value="CCH80446.1"/>
    <property type="molecule type" value="Genomic_DNA"/>
</dbReference>
<sequence>MPGSHGNHDNPARAELMLPDPPWDDIYSARAKRAVARAELMLPDRPWDDIYSARAKRAVARAEFLSSRHAVGRWWPAMG</sequence>
<protein>
    <submittedName>
        <fullName evidence="1">Uncharacterized protein</fullName>
    </submittedName>
</protein>
<proteinExistence type="predicted"/>
<name>A0A077M3P2_9MICO</name>
<reference evidence="1 2" key="1">
    <citation type="journal article" date="2013" name="ISME J.">
        <title>A metabolic model for members of the genus Tetrasphaera involved in enhanced biological phosphorus removal.</title>
        <authorList>
            <person name="Kristiansen R."/>
            <person name="Nguyen H.T.T."/>
            <person name="Saunders A.M."/>
            <person name="Nielsen J.L."/>
            <person name="Wimmer R."/>
            <person name="Le V.Q."/>
            <person name="McIlroy S.J."/>
            <person name="Petrovski S."/>
            <person name="Seviour R.J."/>
            <person name="Calteau A."/>
            <person name="Nielsen K.L."/>
            <person name="Nielsen P.H."/>
        </authorList>
    </citation>
    <scope>NUCLEOTIDE SEQUENCE [LARGE SCALE GENOMIC DNA]</scope>
    <source>
        <strain evidence="1 2">T1-X7</strain>
    </source>
</reference>
<dbReference type="Proteomes" id="UP000035721">
    <property type="component" value="Unassembled WGS sequence"/>
</dbReference>
<accession>A0A077M3P2</accession>
<evidence type="ECO:0000313" key="2">
    <source>
        <dbReference type="Proteomes" id="UP000035721"/>
    </source>
</evidence>
<comment type="caution">
    <text evidence="1">The sequence shown here is derived from an EMBL/GenBank/DDBJ whole genome shotgun (WGS) entry which is preliminary data.</text>
</comment>